<accession>A0ABV7G9G2</accession>
<evidence type="ECO:0000313" key="2">
    <source>
        <dbReference type="EMBL" id="MFC3137353.1"/>
    </source>
</evidence>
<name>A0ABV7G9G2_9GAMM</name>
<dbReference type="Proteomes" id="UP001595621">
    <property type="component" value="Unassembled WGS sequence"/>
</dbReference>
<gene>
    <name evidence="2" type="ORF">ACFOE0_04025</name>
</gene>
<keyword evidence="3" id="KW-1185">Reference proteome</keyword>
<dbReference type="RefSeq" id="WP_248935348.1">
    <property type="nucleotide sequence ID" value="NZ_JAKILF010000002.1"/>
</dbReference>
<keyword evidence="1" id="KW-0732">Signal</keyword>
<evidence type="ECO:0000313" key="3">
    <source>
        <dbReference type="Proteomes" id="UP001595621"/>
    </source>
</evidence>
<organism evidence="2 3">
    <name type="scientific">Shewanella submarina</name>
    <dbReference type="NCBI Taxonomy" id="2016376"/>
    <lineage>
        <taxon>Bacteria</taxon>
        <taxon>Pseudomonadati</taxon>
        <taxon>Pseudomonadota</taxon>
        <taxon>Gammaproteobacteria</taxon>
        <taxon>Alteromonadales</taxon>
        <taxon>Shewanellaceae</taxon>
        <taxon>Shewanella</taxon>
    </lineage>
</organism>
<reference evidence="3" key="1">
    <citation type="journal article" date="2019" name="Int. J. Syst. Evol. Microbiol.">
        <title>The Global Catalogue of Microorganisms (GCM) 10K type strain sequencing project: providing services to taxonomists for standard genome sequencing and annotation.</title>
        <authorList>
            <consortium name="The Broad Institute Genomics Platform"/>
            <consortium name="The Broad Institute Genome Sequencing Center for Infectious Disease"/>
            <person name="Wu L."/>
            <person name="Ma J."/>
        </authorList>
    </citation>
    <scope>NUCLEOTIDE SEQUENCE [LARGE SCALE GENOMIC DNA]</scope>
    <source>
        <strain evidence="3">KCTC 52277</strain>
    </source>
</reference>
<proteinExistence type="predicted"/>
<sequence>MKSMILGLLAVGALTAFDTEAAAVECYVDTQAYDQYTAGHCFSMVWGARTATAVFRVNGANGQISQVIWGDAASGKCGSGTHCSFTIRPFRPYRATATILYADGTWENATPATASFEDGR</sequence>
<feature type="chain" id="PRO_5047106146" description="Pullulanase" evidence="1">
    <location>
        <begin position="24"/>
        <end position="120"/>
    </location>
</feature>
<protein>
    <recommendedName>
        <fullName evidence="4">Pullulanase</fullName>
    </recommendedName>
</protein>
<evidence type="ECO:0008006" key="4">
    <source>
        <dbReference type="Google" id="ProtNLM"/>
    </source>
</evidence>
<dbReference type="EMBL" id="JBHRTD010000006">
    <property type="protein sequence ID" value="MFC3137353.1"/>
    <property type="molecule type" value="Genomic_DNA"/>
</dbReference>
<comment type="caution">
    <text evidence="2">The sequence shown here is derived from an EMBL/GenBank/DDBJ whole genome shotgun (WGS) entry which is preliminary data.</text>
</comment>
<evidence type="ECO:0000256" key="1">
    <source>
        <dbReference type="SAM" id="SignalP"/>
    </source>
</evidence>
<feature type="signal peptide" evidence="1">
    <location>
        <begin position="1"/>
        <end position="23"/>
    </location>
</feature>